<dbReference type="PANTHER" id="PTHR43179:SF12">
    <property type="entry name" value="GALACTOFURANOSYLTRANSFERASE GLFT2"/>
    <property type="match status" value="1"/>
</dbReference>
<protein>
    <submittedName>
        <fullName evidence="6">Glycosyltransferase family 2 protein</fullName>
    </submittedName>
</protein>
<feature type="domain" description="Glycosyltransferase 2-like" evidence="4">
    <location>
        <begin position="10"/>
        <end position="131"/>
    </location>
</feature>
<dbReference type="Pfam" id="PF00535">
    <property type="entry name" value="Glycos_transf_2"/>
    <property type="match status" value="1"/>
</dbReference>
<dbReference type="Gene3D" id="3.90.550.10">
    <property type="entry name" value="Spore Coat Polysaccharide Biosynthesis Protein SpsA, Chain A"/>
    <property type="match status" value="1"/>
</dbReference>
<keyword evidence="2" id="KW-0328">Glycosyltransferase</keyword>
<dbReference type="RefSeq" id="WP_094434313.1">
    <property type="nucleotide sequence ID" value="NZ_CP051298.1"/>
</dbReference>
<comment type="similarity">
    <text evidence="1">Belongs to the glycosyltransferase 2 family.</text>
</comment>
<name>A0A420KEG9_9BURK</name>
<evidence type="ECO:0000256" key="3">
    <source>
        <dbReference type="ARBA" id="ARBA00022679"/>
    </source>
</evidence>
<evidence type="ECO:0000256" key="1">
    <source>
        <dbReference type="ARBA" id="ARBA00006739"/>
    </source>
</evidence>
<organism evidence="6 7">
    <name type="scientific">Alicycliphilus denitrificans</name>
    <dbReference type="NCBI Taxonomy" id="179636"/>
    <lineage>
        <taxon>Bacteria</taxon>
        <taxon>Pseudomonadati</taxon>
        <taxon>Pseudomonadota</taxon>
        <taxon>Betaproteobacteria</taxon>
        <taxon>Burkholderiales</taxon>
        <taxon>Comamonadaceae</taxon>
        <taxon>Alicycliphilus</taxon>
    </lineage>
</organism>
<reference evidence="5 8" key="2">
    <citation type="submission" date="2020-05" db="EMBL/GenBank/DDBJ databases">
        <title>Complete genome sequence of Alicycliphilus denitrificans DP3.</title>
        <authorList>
            <person name="Chen X."/>
        </authorList>
    </citation>
    <scope>NUCLEOTIDE SEQUENCE [LARGE SCALE GENOMIC DNA]</scope>
    <source>
        <strain evidence="5 8">DP3</strain>
    </source>
</reference>
<dbReference type="PANTHER" id="PTHR43179">
    <property type="entry name" value="RHAMNOSYLTRANSFERASE WBBL"/>
    <property type="match status" value="1"/>
</dbReference>
<dbReference type="NCBIfam" id="TIGR01556">
    <property type="entry name" value="rhamnosyltran"/>
    <property type="match status" value="1"/>
</dbReference>
<accession>A0A420KEG9</accession>
<gene>
    <name evidence="6" type="ORF">CE154_000705</name>
    <name evidence="5" type="ORF">HF896_03710</name>
</gene>
<dbReference type="Proteomes" id="UP000500755">
    <property type="component" value="Chromosome"/>
</dbReference>
<dbReference type="InterPro" id="IPR029044">
    <property type="entry name" value="Nucleotide-diphossugar_trans"/>
</dbReference>
<dbReference type="SUPFAM" id="SSF53448">
    <property type="entry name" value="Nucleotide-diphospho-sugar transferases"/>
    <property type="match status" value="1"/>
</dbReference>
<dbReference type="GO" id="GO:0016757">
    <property type="term" value="F:glycosyltransferase activity"/>
    <property type="evidence" value="ECO:0007669"/>
    <property type="project" value="UniProtKB-KW"/>
</dbReference>
<evidence type="ECO:0000313" key="6">
    <source>
        <dbReference type="EMBL" id="RKJ98329.1"/>
    </source>
</evidence>
<sequence length="303" mass="34104">MSAASCVHAVVVSYRSDPQRLARQFDRLLEQVSAIVWVDNASGDGLRALASRWPAERLHAIWLGDNQGIGAAQNRGMERALALGASHVLLMDDDSLPAPDMVPRLLAALAAHPQAAAVGACHVDPRRETGRTPFSVVAGGRLRWLECSDVRQVWEVDHVIASGCLIPATALQAVGWMREDFFIDWVDTEWCLRARDRGYRIYGVCAALLEHTLGDRVVRVLGREIPWHAPWRHYYQARNFVLMLRSRQMGHVSKSHMTFRQLKRFIVFSTLVPGRWQYFKMWLRGLLHGCQGRSGLVVPPGSR</sequence>
<evidence type="ECO:0000313" key="7">
    <source>
        <dbReference type="Proteomes" id="UP000216225"/>
    </source>
</evidence>
<dbReference type="InterPro" id="IPR006446">
    <property type="entry name" value="RhaTrfase"/>
</dbReference>
<evidence type="ECO:0000313" key="8">
    <source>
        <dbReference type="Proteomes" id="UP000500755"/>
    </source>
</evidence>
<evidence type="ECO:0000256" key="2">
    <source>
        <dbReference type="ARBA" id="ARBA00022676"/>
    </source>
</evidence>
<evidence type="ECO:0000313" key="5">
    <source>
        <dbReference type="EMBL" id="QKD42768.1"/>
    </source>
</evidence>
<dbReference type="AlphaFoldDB" id="A0A420KEG9"/>
<dbReference type="InterPro" id="IPR001173">
    <property type="entry name" value="Glyco_trans_2-like"/>
</dbReference>
<dbReference type="Proteomes" id="UP000216225">
    <property type="component" value="Unassembled WGS sequence"/>
</dbReference>
<dbReference type="EMBL" id="NKDB02000001">
    <property type="protein sequence ID" value="RKJ98329.1"/>
    <property type="molecule type" value="Genomic_DNA"/>
</dbReference>
<dbReference type="EMBL" id="CP051298">
    <property type="protein sequence ID" value="QKD42768.1"/>
    <property type="molecule type" value="Genomic_DNA"/>
</dbReference>
<proteinExistence type="inferred from homology"/>
<keyword evidence="3 6" id="KW-0808">Transferase</keyword>
<evidence type="ECO:0000259" key="4">
    <source>
        <dbReference type="Pfam" id="PF00535"/>
    </source>
</evidence>
<dbReference type="CDD" id="cd02526">
    <property type="entry name" value="GT2_RfbF_like"/>
    <property type="match status" value="1"/>
</dbReference>
<reference evidence="6 7" key="1">
    <citation type="submission" date="2018-09" db="EMBL/GenBank/DDBJ databases">
        <title>Genome comparison of Alicycliphilus sp. BQ1, a polyurethanolytic bacterium, with its closest phylogenetic relatives Alicycliphilus denitrificans BC and K601, unable to attack polyurethane.</title>
        <authorList>
            <person name="Loza-Tavera H."/>
            <person name="Lozano L."/>
            <person name="Cevallos M."/>
            <person name="Maya-Lucas O."/>
            <person name="Garcia-Mena J."/>
            <person name="Hernandez J."/>
        </authorList>
    </citation>
    <scope>NUCLEOTIDE SEQUENCE [LARGE SCALE GENOMIC DNA]</scope>
    <source>
        <strain evidence="6 7">BQ1</strain>
    </source>
</reference>